<sequence>MKRSFHQLLVIIVMGLTLLAACSSTQRPLFIDTELSAPPALDLNKTRFQWQLQDQRSQPYALHISKGTDRRSYKNKLNLPESLQQQLQYMFTLRGAVIDTNALTTLQFNVLELHAKAKQHPLDHEVHSSIKVELNIRSTTGVYRKRFQGKSSYTAPFKVDHAMVERELKKLTEQVFTDILNDTHWQAYLRSHR</sequence>
<keyword evidence="1" id="KW-0449">Lipoprotein</keyword>
<dbReference type="InterPro" id="IPR005619">
    <property type="entry name" value="Uncharacterised_YajG"/>
</dbReference>
<keyword evidence="2" id="KW-1185">Reference proteome</keyword>
<proteinExistence type="predicted"/>
<comment type="caution">
    <text evidence="1">The sequence shown here is derived from an EMBL/GenBank/DDBJ whole genome shotgun (WGS) entry which is preliminary data.</text>
</comment>
<dbReference type="PROSITE" id="PS51257">
    <property type="entry name" value="PROKAR_LIPOPROTEIN"/>
    <property type="match status" value="1"/>
</dbReference>
<dbReference type="EMBL" id="JAUZVZ010000010">
    <property type="protein sequence ID" value="MDP4536205.1"/>
    <property type="molecule type" value="Genomic_DNA"/>
</dbReference>
<dbReference type="Pfam" id="PF03923">
    <property type="entry name" value="Lipoprotein_16"/>
    <property type="match status" value="1"/>
</dbReference>
<dbReference type="RefSeq" id="WP_305893472.1">
    <property type="nucleotide sequence ID" value="NZ_JAUZVZ010000010.1"/>
</dbReference>
<evidence type="ECO:0000313" key="2">
    <source>
        <dbReference type="Proteomes" id="UP001231616"/>
    </source>
</evidence>
<gene>
    <name evidence="1" type="ORF">Q3O60_08400</name>
</gene>
<protein>
    <submittedName>
        <fullName evidence="1">YajG family lipoprotein</fullName>
    </submittedName>
</protein>
<organism evidence="1 2">
    <name type="scientific">Alkalimonas collagenimarina</name>
    <dbReference type="NCBI Taxonomy" id="400390"/>
    <lineage>
        <taxon>Bacteria</taxon>
        <taxon>Pseudomonadati</taxon>
        <taxon>Pseudomonadota</taxon>
        <taxon>Gammaproteobacteria</taxon>
        <taxon>Alkalimonas</taxon>
    </lineage>
</organism>
<dbReference type="Proteomes" id="UP001231616">
    <property type="component" value="Unassembled WGS sequence"/>
</dbReference>
<reference evidence="1 2" key="1">
    <citation type="submission" date="2023-08" db="EMBL/GenBank/DDBJ databases">
        <authorList>
            <person name="Joshi A."/>
            <person name="Thite S."/>
        </authorList>
    </citation>
    <scope>NUCLEOTIDE SEQUENCE [LARGE SCALE GENOMIC DNA]</scope>
    <source>
        <strain evidence="1 2">AC40</strain>
    </source>
</reference>
<accession>A0ABT9GYR6</accession>
<evidence type="ECO:0000313" key="1">
    <source>
        <dbReference type="EMBL" id="MDP4536205.1"/>
    </source>
</evidence>
<name>A0ABT9GYR6_9GAMM</name>